<dbReference type="AlphaFoldDB" id="A0A9W8MU84"/>
<dbReference type="EMBL" id="JANKHO010000768">
    <property type="protein sequence ID" value="KAJ3506423.1"/>
    <property type="molecule type" value="Genomic_DNA"/>
</dbReference>
<protein>
    <submittedName>
        <fullName evidence="2">Uncharacterized protein</fullName>
    </submittedName>
</protein>
<feature type="compositionally biased region" description="Basic and acidic residues" evidence="1">
    <location>
        <begin position="372"/>
        <end position="389"/>
    </location>
</feature>
<feature type="region of interest" description="Disordered" evidence="1">
    <location>
        <begin position="526"/>
        <end position="547"/>
    </location>
</feature>
<comment type="caution">
    <text evidence="2">The sequence shown here is derived from an EMBL/GenBank/DDBJ whole genome shotgun (WGS) entry which is preliminary data.</text>
</comment>
<keyword evidence="3" id="KW-1185">Reference proteome</keyword>
<dbReference type="Proteomes" id="UP001148786">
    <property type="component" value="Unassembled WGS sequence"/>
</dbReference>
<evidence type="ECO:0000313" key="2">
    <source>
        <dbReference type="EMBL" id="KAJ3506423.1"/>
    </source>
</evidence>
<feature type="compositionally biased region" description="Polar residues" evidence="1">
    <location>
        <begin position="580"/>
        <end position="590"/>
    </location>
</feature>
<proteinExistence type="predicted"/>
<feature type="region of interest" description="Disordered" evidence="1">
    <location>
        <begin position="568"/>
        <end position="627"/>
    </location>
</feature>
<sequence>MSNKRKSIWTAEERNLLKKYVDQWSSGGLSDRAKLLANVVCPDFFRLHPHANRTKRDEYKQSIKKWLSSTARRKSTRTRLTGRIRPSLKQVLAHERKDQVEAAVQKLSGHVPGDPLYLGEFQSGLKQVLLGLTDEEMDELEAKQRQWESRGYPREVQQRTSRRLGEYTQHVDHVRWIQMGAGVISWTFHLAPRDKFAYSFHNNIQLPPHLELESFQERHSDAFAVLDEAWVEYSEYVLDALCRDKGPAHIPKRVRGKVPLLQQSPDGYPLLPDIDKDEVANTAKGIQGLLREFLRQNYVLATGKETATVPYKSIAACCSLWIDSEYLPVDATLQDPSNMKKDDVRKLLKFWSHCRWTLDICSVSRGKGKKCPAGERGRGNGKGKGKEKGNTTGKKGKATAETAGEDSWLDPSLRETSPTSEEEDERPDASRDSSDDSSGPAPAENHVEAPPVVASQPAISCAPCPDAAGPTSEIHIQLSPSALPQAVISATTVVPPSMLKSLTNFSAVPVHGPADDPTGFHVLNVQPAPGSRTRPAPRRITNPKPIDDIDKMFTLTGRRRRDHFPATEDEPAIKKHRTTKSLSGQNTSTGVVVPADTAPGQDVRRDDCVTHAPTVRPRKSARLQNRT</sequence>
<name>A0A9W8MU84_9AGAR</name>
<dbReference type="OrthoDB" id="3066480at2759"/>
<evidence type="ECO:0000313" key="3">
    <source>
        <dbReference type="Proteomes" id="UP001148786"/>
    </source>
</evidence>
<reference evidence="2" key="1">
    <citation type="submission" date="2022-07" db="EMBL/GenBank/DDBJ databases">
        <title>Genome Sequence of Agrocybe chaxingu.</title>
        <authorList>
            <person name="Buettner E."/>
        </authorList>
    </citation>
    <scope>NUCLEOTIDE SEQUENCE</scope>
    <source>
        <strain evidence="2">MP-N11</strain>
    </source>
</reference>
<evidence type="ECO:0000256" key="1">
    <source>
        <dbReference type="SAM" id="MobiDB-lite"/>
    </source>
</evidence>
<feature type="region of interest" description="Disordered" evidence="1">
    <location>
        <begin position="364"/>
        <end position="447"/>
    </location>
</feature>
<gene>
    <name evidence="2" type="ORF">NLJ89_g6877</name>
</gene>
<organism evidence="2 3">
    <name type="scientific">Agrocybe chaxingu</name>
    <dbReference type="NCBI Taxonomy" id="84603"/>
    <lineage>
        <taxon>Eukaryota</taxon>
        <taxon>Fungi</taxon>
        <taxon>Dikarya</taxon>
        <taxon>Basidiomycota</taxon>
        <taxon>Agaricomycotina</taxon>
        <taxon>Agaricomycetes</taxon>
        <taxon>Agaricomycetidae</taxon>
        <taxon>Agaricales</taxon>
        <taxon>Agaricineae</taxon>
        <taxon>Strophariaceae</taxon>
        <taxon>Agrocybe</taxon>
    </lineage>
</organism>
<accession>A0A9W8MU84</accession>